<evidence type="ECO:0000313" key="4">
    <source>
        <dbReference type="Proteomes" id="UP000245464"/>
    </source>
</evidence>
<dbReference type="SUPFAM" id="SSF51735">
    <property type="entry name" value="NAD(P)-binding Rossmann-fold domains"/>
    <property type="match status" value="1"/>
</dbReference>
<dbReference type="PANTHER" id="PTHR44229">
    <property type="entry name" value="15-HYDROXYPROSTAGLANDIN DEHYDROGENASE [NAD(+)]"/>
    <property type="match status" value="1"/>
</dbReference>
<protein>
    <submittedName>
        <fullName evidence="3">FabG, Dehydrogenase with different specificities (Related to short-chain alcohol dehydrogenase)</fullName>
    </submittedName>
</protein>
<dbReference type="GeneID" id="6343174"/>
<dbReference type="GO" id="GO:0005737">
    <property type="term" value="C:cytoplasm"/>
    <property type="evidence" value="ECO:0007669"/>
    <property type="project" value="TreeGrafter"/>
</dbReference>
<dbReference type="InterPro" id="IPR036291">
    <property type="entry name" value="NAD(P)-bd_dom_sf"/>
</dbReference>
<dbReference type="PRINTS" id="PR00081">
    <property type="entry name" value="GDHRDH"/>
</dbReference>
<evidence type="ECO:0000256" key="1">
    <source>
        <dbReference type="ARBA" id="ARBA00006484"/>
    </source>
</evidence>
<evidence type="ECO:0000256" key="2">
    <source>
        <dbReference type="ARBA" id="ARBA00023002"/>
    </source>
</evidence>
<comment type="similarity">
    <text evidence="1">Belongs to the short-chain dehydrogenases/reductases (SDR) family.</text>
</comment>
<accession>A0A2W1E0L2</accession>
<keyword evidence="2" id="KW-0560">Oxidoreductase</keyword>
<dbReference type="InterPro" id="IPR002347">
    <property type="entry name" value="SDR_fam"/>
</dbReference>
<dbReference type="Proteomes" id="UP000245464">
    <property type="component" value="Chromosome 6"/>
</dbReference>
<evidence type="ECO:0000313" key="3">
    <source>
        <dbReference type="EMBL" id="KAF7569502.1"/>
    </source>
</evidence>
<dbReference type="PANTHER" id="PTHR44229:SF4">
    <property type="entry name" value="15-HYDROXYPROSTAGLANDIN DEHYDROGENASE [NAD(+)]"/>
    <property type="match status" value="1"/>
</dbReference>
<name>A0A2W1E0L2_9PLEO</name>
<dbReference type="RefSeq" id="XP_001935264.2">
    <property type="nucleotide sequence ID" value="XM_001935229.2"/>
</dbReference>
<dbReference type="Gene3D" id="3.40.50.720">
    <property type="entry name" value="NAD(P)-binding Rossmann-like Domain"/>
    <property type="match status" value="1"/>
</dbReference>
<dbReference type="GO" id="GO:0016616">
    <property type="term" value="F:oxidoreductase activity, acting on the CH-OH group of donors, NAD or NADP as acceptor"/>
    <property type="evidence" value="ECO:0007669"/>
    <property type="project" value="TreeGrafter"/>
</dbReference>
<proteinExistence type="inferred from homology"/>
<dbReference type="Pfam" id="PF00106">
    <property type="entry name" value="adh_short"/>
    <property type="match status" value="1"/>
</dbReference>
<dbReference type="KEGG" id="ptrr:6343174"/>
<dbReference type="AlphaFoldDB" id="A0A2W1E0L2"/>
<gene>
    <name evidence="3" type="ORF">PtrM4_119170</name>
</gene>
<dbReference type="EMBL" id="NQIK02000006">
    <property type="protein sequence ID" value="KAF7569502.1"/>
    <property type="molecule type" value="Genomic_DNA"/>
</dbReference>
<organism evidence="3 4">
    <name type="scientific">Pyrenophora tritici-repentis</name>
    <dbReference type="NCBI Taxonomy" id="45151"/>
    <lineage>
        <taxon>Eukaryota</taxon>
        <taxon>Fungi</taxon>
        <taxon>Dikarya</taxon>
        <taxon>Ascomycota</taxon>
        <taxon>Pezizomycotina</taxon>
        <taxon>Dothideomycetes</taxon>
        <taxon>Pleosporomycetidae</taxon>
        <taxon>Pleosporales</taxon>
        <taxon>Pleosporineae</taxon>
        <taxon>Pleosporaceae</taxon>
        <taxon>Pyrenophora</taxon>
    </lineage>
</organism>
<sequence length="154" mass="16711">MYTVKLGLYYLKKNPGDGSIVMTSSAAGFYRLPSPDYNATKHAVIGLMRGLEPLLHPRVPIRINVVAPSWTDTALVPPVVKTIMGDIFQSPDVMARATVLLMVDKERHGNMVFGQGGKCVELENGENGYVAFTDKTAQMVGVKEVQAAALAQFV</sequence>
<comment type="caution">
    <text evidence="3">The sequence shown here is derived from an EMBL/GenBank/DDBJ whole genome shotgun (WGS) entry which is preliminary data.</text>
</comment>
<reference evidence="3" key="1">
    <citation type="journal article" date="2018" name="BMC Genomics">
        <title>Comparative genomics of the wheat fungal pathogen Pyrenophora tritici-repentis reveals chromosomal variations and genome plasticity.</title>
        <authorList>
            <person name="Moolhuijzen P."/>
            <person name="See P.T."/>
            <person name="Hane J.K."/>
            <person name="Shi G."/>
            <person name="Liu Z."/>
            <person name="Oliver R.P."/>
            <person name="Moffat C.S."/>
        </authorList>
    </citation>
    <scope>NUCLEOTIDE SEQUENCE [LARGE SCALE GENOMIC DNA]</scope>
    <source>
        <strain evidence="3">M4</strain>
    </source>
</reference>